<dbReference type="Proteomes" id="UP000051790">
    <property type="component" value="Unassembled WGS sequence"/>
</dbReference>
<keyword evidence="1" id="KW-0812">Transmembrane</keyword>
<organism evidence="2 3">
    <name type="scientific">Lacticaseibacillus manihotivorans DSM 13343 = JCM 12514</name>
    <dbReference type="NCBI Taxonomy" id="1423769"/>
    <lineage>
        <taxon>Bacteria</taxon>
        <taxon>Bacillati</taxon>
        <taxon>Bacillota</taxon>
        <taxon>Bacilli</taxon>
        <taxon>Lactobacillales</taxon>
        <taxon>Lactobacillaceae</taxon>
        <taxon>Lacticaseibacillus</taxon>
    </lineage>
</organism>
<dbReference type="EMBL" id="AZEU01000055">
    <property type="protein sequence ID" value="KRL51929.1"/>
    <property type="molecule type" value="Genomic_DNA"/>
</dbReference>
<accession>A0A0R1R5D5</accession>
<reference evidence="2 3" key="1">
    <citation type="journal article" date="2015" name="Genome Announc.">
        <title>Expanding the biotechnology potential of lactobacilli through comparative genomics of 213 strains and associated genera.</title>
        <authorList>
            <person name="Sun Z."/>
            <person name="Harris H.M."/>
            <person name="McCann A."/>
            <person name="Guo C."/>
            <person name="Argimon S."/>
            <person name="Zhang W."/>
            <person name="Yang X."/>
            <person name="Jeffery I.B."/>
            <person name="Cooney J.C."/>
            <person name="Kagawa T.F."/>
            <person name="Liu W."/>
            <person name="Song Y."/>
            <person name="Salvetti E."/>
            <person name="Wrobel A."/>
            <person name="Rasinkangas P."/>
            <person name="Parkhill J."/>
            <person name="Rea M.C."/>
            <person name="O'Sullivan O."/>
            <person name="Ritari J."/>
            <person name="Douillard F.P."/>
            <person name="Paul Ross R."/>
            <person name="Yang R."/>
            <person name="Briner A.E."/>
            <person name="Felis G.E."/>
            <person name="de Vos W.M."/>
            <person name="Barrangou R."/>
            <person name="Klaenhammer T.R."/>
            <person name="Caufield P.W."/>
            <person name="Cui Y."/>
            <person name="Zhang H."/>
            <person name="O'Toole P.W."/>
        </authorList>
    </citation>
    <scope>NUCLEOTIDE SEQUENCE [LARGE SCALE GENOMIC DNA]</scope>
    <source>
        <strain evidence="2 3">DSM 13343</strain>
    </source>
</reference>
<keyword evidence="1" id="KW-1133">Transmembrane helix</keyword>
<feature type="transmembrane region" description="Helical" evidence="1">
    <location>
        <begin position="46"/>
        <end position="68"/>
    </location>
</feature>
<keyword evidence="3" id="KW-1185">Reference proteome</keyword>
<dbReference type="PATRIC" id="fig|1423769.4.peg.3131"/>
<evidence type="ECO:0000313" key="2">
    <source>
        <dbReference type="EMBL" id="KRL51929.1"/>
    </source>
</evidence>
<evidence type="ECO:0000256" key="1">
    <source>
        <dbReference type="SAM" id="Phobius"/>
    </source>
</evidence>
<gene>
    <name evidence="2" type="ORF">FD01_GL002902</name>
</gene>
<comment type="caution">
    <text evidence="2">The sequence shown here is derived from an EMBL/GenBank/DDBJ whole genome shotgun (WGS) entry which is preliminary data.</text>
</comment>
<name>A0A0R1R5D5_9LACO</name>
<dbReference type="AlphaFoldDB" id="A0A0R1R5D5"/>
<keyword evidence="1" id="KW-0472">Membrane</keyword>
<evidence type="ECO:0000313" key="3">
    <source>
        <dbReference type="Proteomes" id="UP000051790"/>
    </source>
</evidence>
<sequence>MIMWEKLAGIVVILLGCWQFYAGVRQFKQVKHHGDQNTSPFIMYANFYGFFFGALLLILGIAILTGAFD</sequence>
<evidence type="ECO:0008006" key="4">
    <source>
        <dbReference type="Google" id="ProtNLM"/>
    </source>
</evidence>
<dbReference type="PROSITE" id="PS51257">
    <property type="entry name" value="PROKAR_LIPOPROTEIN"/>
    <property type="match status" value="1"/>
</dbReference>
<proteinExistence type="predicted"/>
<protein>
    <recommendedName>
        <fullName evidence="4">Immunity protein</fullName>
    </recommendedName>
</protein>